<evidence type="ECO:0000313" key="10">
    <source>
        <dbReference type="Proteomes" id="UP001589896"/>
    </source>
</evidence>
<feature type="transmembrane region" description="Helical" evidence="7">
    <location>
        <begin position="211"/>
        <end position="232"/>
    </location>
</feature>
<evidence type="ECO:0000256" key="1">
    <source>
        <dbReference type="ARBA" id="ARBA00004651"/>
    </source>
</evidence>
<dbReference type="SUPFAM" id="SSF161098">
    <property type="entry name" value="MetI-like"/>
    <property type="match status" value="1"/>
</dbReference>
<comment type="caution">
    <text evidence="9">The sequence shown here is derived from an EMBL/GenBank/DDBJ whole genome shotgun (WGS) entry which is preliminary data.</text>
</comment>
<feature type="transmembrane region" description="Helical" evidence="7">
    <location>
        <begin position="130"/>
        <end position="154"/>
    </location>
</feature>
<feature type="transmembrane region" description="Helical" evidence="7">
    <location>
        <begin position="21"/>
        <end position="44"/>
    </location>
</feature>
<keyword evidence="3" id="KW-1003">Cell membrane</keyword>
<evidence type="ECO:0000256" key="6">
    <source>
        <dbReference type="ARBA" id="ARBA00023136"/>
    </source>
</evidence>
<keyword evidence="5 7" id="KW-1133">Transmembrane helix</keyword>
<dbReference type="EMBL" id="JBHLTG010000002">
    <property type="protein sequence ID" value="MFC0678017.1"/>
    <property type="molecule type" value="Genomic_DNA"/>
</dbReference>
<dbReference type="PANTHER" id="PTHR30043:SF1">
    <property type="entry name" value="ABC TRANSPORT SYSTEM PERMEASE PROTEIN P69"/>
    <property type="match status" value="1"/>
</dbReference>
<protein>
    <submittedName>
        <fullName evidence="9">Phosphonate ABC transporter, permease protein PhnE</fullName>
    </submittedName>
</protein>
<dbReference type="Proteomes" id="UP001589896">
    <property type="component" value="Unassembled WGS sequence"/>
</dbReference>
<proteinExistence type="inferred from homology"/>
<accession>A0ABV6RM07</accession>
<feature type="transmembrane region" description="Helical" evidence="7">
    <location>
        <begin position="238"/>
        <end position="257"/>
    </location>
</feature>
<evidence type="ECO:0000256" key="5">
    <source>
        <dbReference type="ARBA" id="ARBA00022989"/>
    </source>
</evidence>
<dbReference type="RefSeq" id="WP_386667499.1">
    <property type="nucleotide sequence ID" value="NZ_JBHLTG010000002.1"/>
</dbReference>
<dbReference type="InterPro" id="IPR000515">
    <property type="entry name" value="MetI-like"/>
</dbReference>
<feature type="domain" description="ABC transmembrane type-1" evidence="8">
    <location>
        <begin position="78"/>
        <end position="261"/>
    </location>
</feature>
<evidence type="ECO:0000259" key="8">
    <source>
        <dbReference type="PROSITE" id="PS50928"/>
    </source>
</evidence>
<dbReference type="InterPro" id="IPR005769">
    <property type="entry name" value="PhnE/PtxC"/>
</dbReference>
<dbReference type="Gene3D" id="1.10.3720.10">
    <property type="entry name" value="MetI-like"/>
    <property type="match status" value="1"/>
</dbReference>
<dbReference type="CDD" id="cd06261">
    <property type="entry name" value="TM_PBP2"/>
    <property type="match status" value="1"/>
</dbReference>
<feature type="transmembrane region" description="Helical" evidence="7">
    <location>
        <begin position="82"/>
        <end position="103"/>
    </location>
</feature>
<dbReference type="Pfam" id="PF00528">
    <property type="entry name" value="BPD_transp_1"/>
    <property type="match status" value="1"/>
</dbReference>
<comment type="subcellular location">
    <subcellularLocation>
        <location evidence="1 7">Cell membrane</location>
        <topology evidence="1 7">Multi-pass membrane protein</topology>
    </subcellularLocation>
</comment>
<dbReference type="PROSITE" id="PS50928">
    <property type="entry name" value="ABC_TM1"/>
    <property type="match status" value="1"/>
</dbReference>
<evidence type="ECO:0000313" key="9">
    <source>
        <dbReference type="EMBL" id="MFC0678017.1"/>
    </source>
</evidence>
<keyword evidence="10" id="KW-1185">Reference proteome</keyword>
<organism evidence="9 10">
    <name type="scientific">Lysobacter korlensis</name>
    <dbReference type="NCBI Taxonomy" id="553636"/>
    <lineage>
        <taxon>Bacteria</taxon>
        <taxon>Pseudomonadati</taxon>
        <taxon>Pseudomonadota</taxon>
        <taxon>Gammaproteobacteria</taxon>
        <taxon>Lysobacterales</taxon>
        <taxon>Lysobacteraceae</taxon>
        <taxon>Lysobacter</taxon>
    </lineage>
</organism>
<name>A0ABV6RM07_9GAMM</name>
<comment type="similarity">
    <text evidence="7">Belongs to the binding-protein-dependent transport system permease family.</text>
</comment>
<dbReference type="InterPro" id="IPR035906">
    <property type="entry name" value="MetI-like_sf"/>
</dbReference>
<gene>
    <name evidence="9" type="primary">phnE</name>
    <name evidence="9" type="ORF">ACFFGH_09200</name>
</gene>
<reference evidence="9 10" key="1">
    <citation type="submission" date="2024-09" db="EMBL/GenBank/DDBJ databases">
        <authorList>
            <person name="Sun Q."/>
            <person name="Mori K."/>
        </authorList>
    </citation>
    <scope>NUCLEOTIDE SEQUENCE [LARGE SCALE GENOMIC DNA]</scope>
    <source>
        <strain evidence="9 10">KCTC 23076</strain>
    </source>
</reference>
<evidence type="ECO:0000256" key="4">
    <source>
        <dbReference type="ARBA" id="ARBA00022692"/>
    </source>
</evidence>
<evidence type="ECO:0000256" key="3">
    <source>
        <dbReference type="ARBA" id="ARBA00022475"/>
    </source>
</evidence>
<sequence>MSGATAPAIPSAGRPAKPRRMWGTWVLVALAIAVTIAAADFIGFDLAPLFTDTGRGWFIIQQFLQPNWAFLARTVDPWLDTLAIAILASLAGCLLALIASMLASPVTARSPWVYRTAKAVLAALRSLPDVAWALLFVAFVGIGTLAGILALIMFNLGIVAKLTAETIDAVEPGPLEAADAAGADTVQRARVAVIPQILPNYFSYAMYAFELNVRASVVIGLVGAGGIGSVIFVELARFNYANLSALVVALFVVVFVIDSASRFVRKRLIG</sequence>
<evidence type="ECO:0000256" key="7">
    <source>
        <dbReference type="RuleBase" id="RU363032"/>
    </source>
</evidence>
<dbReference type="NCBIfam" id="TIGR01097">
    <property type="entry name" value="PhnE"/>
    <property type="match status" value="1"/>
</dbReference>
<dbReference type="PANTHER" id="PTHR30043">
    <property type="entry name" value="PHOSPHONATES TRANSPORT SYSTEM PERMEASE PROTEIN"/>
    <property type="match status" value="1"/>
</dbReference>
<keyword evidence="2 7" id="KW-0813">Transport</keyword>
<keyword evidence="4 7" id="KW-0812">Transmembrane</keyword>
<keyword evidence="6 7" id="KW-0472">Membrane</keyword>
<evidence type="ECO:0000256" key="2">
    <source>
        <dbReference type="ARBA" id="ARBA00022448"/>
    </source>
</evidence>